<reference evidence="2" key="2">
    <citation type="submission" date="2015-06" db="UniProtKB">
        <authorList>
            <consortium name="EnsemblMetazoa"/>
        </authorList>
    </citation>
    <scope>IDENTIFICATION</scope>
</reference>
<sequence length="23" mass="2638">MSKLETQISTQSQLTQPFTQLPM</sequence>
<proteinExistence type="predicted"/>
<dbReference type="Proteomes" id="UP000015104">
    <property type="component" value="Unassembled WGS sequence"/>
</dbReference>
<accession>T1KQX9</accession>
<keyword evidence="3" id="KW-1185">Reference proteome</keyword>
<dbReference type="EMBL" id="CAEY01000382">
    <property type="status" value="NOT_ANNOTATED_CDS"/>
    <property type="molecule type" value="Genomic_DNA"/>
</dbReference>
<protein>
    <submittedName>
        <fullName evidence="2">Uncharacterized protein</fullName>
    </submittedName>
</protein>
<name>T1KQX9_TETUR</name>
<dbReference type="EnsemblMetazoa" id="tetur18g01540.1">
    <property type="protein sequence ID" value="tetur18g01540.1"/>
    <property type="gene ID" value="tetur18g01540"/>
</dbReference>
<evidence type="ECO:0000313" key="3">
    <source>
        <dbReference type="Proteomes" id="UP000015104"/>
    </source>
</evidence>
<evidence type="ECO:0000256" key="1">
    <source>
        <dbReference type="SAM" id="MobiDB-lite"/>
    </source>
</evidence>
<dbReference type="AlphaFoldDB" id="T1KQX9"/>
<dbReference type="HOGENOM" id="CLU_3423476_0_0_1"/>
<reference evidence="3" key="1">
    <citation type="submission" date="2011-08" db="EMBL/GenBank/DDBJ databases">
        <authorList>
            <person name="Rombauts S."/>
        </authorList>
    </citation>
    <scope>NUCLEOTIDE SEQUENCE</scope>
    <source>
        <strain evidence="3">London</strain>
    </source>
</reference>
<organism evidence="2 3">
    <name type="scientific">Tetranychus urticae</name>
    <name type="common">Two-spotted spider mite</name>
    <dbReference type="NCBI Taxonomy" id="32264"/>
    <lineage>
        <taxon>Eukaryota</taxon>
        <taxon>Metazoa</taxon>
        <taxon>Ecdysozoa</taxon>
        <taxon>Arthropoda</taxon>
        <taxon>Chelicerata</taxon>
        <taxon>Arachnida</taxon>
        <taxon>Acari</taxon>
        <taxon>Acariformes</taxon>
        <taxon>Trombidiformes</taxon>
        <taxon>Prostigmata</taxon>
        <taxon>Eleutherengona</taxon>
        <taxon>Raphignathae</taxon>
        <taxon>Tetranychoidea</taxon>
        <taxon>Tetranychidae</taxon>
        <taxon>Tetranychus</taxon>
    </lineage>
</organism>
<feature type="region of interest" description="Disordered" evidence="1">
    <location>
        <begin position="1"/>
        <end position="23"/>
    </location>
</feature>
<evidence type="ECO:0000313" key="2">
    <source>
        <dbReference type="EnsemblMetazoa" id="tetur18g01540.1"/>
    </source>
</evidence>